<keyword evidence="3" id="KW-1185">Reference proteome</keyword>
<name>A0ABV1UMZ7_9ACTN</name>
<dbReference type="EMBL" id="JBEPBX010000001">
    <property type="protein sequence ID" value="MER6612183.1"/>
    <property type="molecule type" value="Genomic_DNA"/>
</dbReference>
<reference evidence="2 3" key="1">
    <citation type="submission" date="2024-06" db="EMBL/GenBank/DDBJ databases">
        <title>The Natural Products Discovery Center: Release of the First 8490 Sequenced Strains for Exploring Actinobacteria Biosynthetic Diversity.</title>
        <authorList>
            <person name="Kalkreuter E."/>
            <person name="Kautsar S.A."/>
            <person name="Yang D."/>
            <person name="Bader C.D."/>
            <person name="Teijaro C.N."/>
            <person name="Fluegel L."/>
            <person name="Davis C.M."/>
            <person name="Simpson J.R."/>
            <person name="Lauterbach L."/>
            <person name="Steele A.D."/>
            <person name="Gui C."/>
            <person name="Meng S."/>
            <person name="Li G."/>
            <person name="Viehrig K."/>
            <person name="Ye F."/>
            <person name="Su P."/>
            <person name="Kiefer A.F."/>
            <person name="Nichols A."/>
            <person name="Cepeda A.J."/>
            <person name="Yan W."/>
            <person name="Fan B."/>
            <person name="Jiang Y."/>
            <person name="Adhikari A."/>
            <person name="Zheng C.-J."/>
            <person name="Schuster L."/>
            <person name="Cowan T.M."/>
            <person name="Smanski M.J."/>
            <person name="Chevrette M.G."/>
            <person name="De Carvalho L.P.S."/>
            <person name="Shen B."/>
        </authorList>
    </citation>
    <scope>NUCLEOTIDE SEQUENCE [LARGE SCALE GENOMIC DNA]</scope>
    <source>
        <strain evidence="2 3">NPDC000837</strain>
    </source>
</reference>
<comment type="caution">
    <text evidence="2">The sequence shown here is derived from an EMBL/GenBank/DDBJ whole genome shotgun (WGS) entry which is preliminary data.</text>
</comment>
<feature type="compositionally biased region" description="Low complexity" evidence="1">
    <location>
        <begin position="37"/>
        <end position="51"/>
    </location>
</feature>
<gene>
    <name evidence="2" type="ORF">ABT276_01980</name>
</gene>
<evidence type="ECO:0000313" key="2">
    <source>
        <dbReference type="EMBL" id="MER6612183.1"/>
    </source>
</evidence>
<dbReference type="RefSeq" id="WP_351974641.1">
    <property type="nucleotide sequence ID" value="NZ_JBEPBX010000001.1"/>
</dbReference>
<dbReference type="Proteomes" id="UP001445472">
    <property type="component" value="Unassembled WGS sequence"/>
</dbReference>
<feature type="compositionally biased region" description="Basic and acidic residues" evidence="1">
    <location>
        <begin position="1"/>
        <end position="15"/>
    </location>
</feature>
<proteinExistence type="predicted"/>
<sequence>MLSSRDGRTWTEHGHLPQGGDPTVLTAVTAQRLLPGDSTDSTDQSTDAGRT</sequence>
<feature type="region of interest" description="Disordered" evidence="1">
    <location>
        <begin position="1"/>
        <end position="23"/>
    </location>
</feature>
<feature type="region of interest" description="Disordered" evidence="1">
    <location>
        <begin position="32"/>
        <end position="51"/>
    </location>
</feature>
<accession>A0ABV1UMZ7</accession>
<organism evidence="2 3">
    <name type="scientific">Streptomyces xantholiticus</name>
    <dbReference type="NCBI Taxonomy" id="68285"/>
    <lineage>
        <taxon>Bacteria</taxon>
        <taxon>Bacillati</taxon>
        <taxon>Actinomycetota</taxon>
        <taxon>Actinomycetes</taxon>
        <taxon>Kitasatosporales</taxon>
        <taxon>Streptomycetaceae</taxon>
        <taxon>Streptomyces</taxon>
    </lineage>
</organism>
<protein>
    <submittedName>
        <fullName evidence="2">Uncharacterized protein</fullName>
    </submittedName>
</protein>
<evidence type="ECO:0000256" key="1">
    <source>
        <dbReference type="SAM" id="MobiDB-lite"/>
    </source>
</evidence>
<evidence type="ECO:0000313" key="3">
    <source>
        <dbReference type="Proteomes" id="UP001445472"/>
    </source>
</evidence>